<dbReference type="SUPFAM" id="SSF51126">
    <property type="entry name" value="Pectin lyase-like"/>
    <property type="match status" value="1"/>
</dbReference>
<dbReference type="Proteomes" id="UP000005809">
    <property type="component" value="Unassembled WGS sequence"/>
</dbReference>
<feature type="non-terminal residue" evidence="2">
    <location>
        <position position="305"/>
    </location>
</feature>
<organism evidence="2 3">
    <name type="scientific">Fusobacterium periodonticum D10</name>
    <dbReference type="NCBI Taxonomy" id="620833"/>
    <lineage>
        <taxon>Bacteria</taxon>
        <taxon>Fusobacteriati</taxon>
        <taxon>Fusobacteriota</taxon>
        <taxon>Fusobacteriia</taxon>
        <taxon>Fusobacteriales</taxon>
        <taxon>Fusobacteriaceae</taxon>
        <taxon>Fusobacterium</taxon>
    </lineage>
</organism>
<dbReference type="EMBL" id="ACIF01000041">
    <property type="protein sequence ID" value="EKA94668.1"/>
    <property type="molecule type" value="Genomic_DNA"/>
</dbReference>
<feature type="domain" description="Filamentous haemagglutinin FhaB/tRNA nuclease CdiA-like TPS" evidence="1">
    <location>
        <begin position="43"/>
        <end position="165"/>
    </location>
</feature>
<dbReference type="SMART" id="SM00912">
    <property type="entry name" value="Haemagg_act"/>
    <property type="match status" value="1"/>
</dbReference>
<evidence type="ECO:0000259" key="1">
    <source>
        <dbReference type="SMART" id="SM00912"/>
    </source>
</evidence>
<dbReference type="NCBIfam" id="TIGR01901">
    <property type="entry name" value="adhes_NPXG"/>
    <property type="match status" value="1"/>
</dbReference>
<accession>K1HH04</accession>
<dbReference type="Gene3D" id="2.160.20.10">
    <property type="entry name" value="Single-stranded right-handed beta-helix, Pectin lyase-like"/>
    <property type="match status" value="1"/>
</dbReference>
<dbReference type="HOGENOM" id="CLU_000043_1_1_0"/>
<dbReference type="Pfam" id="PF05860">
    <property type="entry name" value="TPS"/>
    <property type="match status" value="1"/>
</dbReference>
<gene>
    <name evidence="2" type="ORF">FPOG_01928</name>
</gene>
<dbReference type="InterPro" id="IPR012334">
    <property type="entry name" value="Pectin_lyas_fold"/>
</dbReference>
<evidence type="ECO:0000313" key="2">
    <source>
        <dbReference type="EMBL" id="EKA94668.1"/>
    </source>
</evidence>
<proteinExistence type="predicted"/>
<comment type="caution">
    <text evidence="2">The sequence shown here is derived from an EMBL/GenBank/DDBJ whole genome shotgun (WGS) entry which is preliminary data.</text>
</comment>
<reference evidence="2 3" key="1">
    <citation type="submission" date="2012-05" db="EMBL/GenBank/DDBJ databases">
        <title>The Genome Sequence of Fusobacterium periodontium Oral Taxon 201 Strain D10.</title>
        <authorList>
            <consortium name="The Broad Institute Genome Sequencing Platform"/>
            <consortium name="The Broad Institute Genome Sequencing Center for Infectious Disease"/>
            <person name="Earl A."/>
            <person name="Ward D."/>
            <person name="Feldgarden M."/>
            <person name="Gevers D."/>
            <person name="Strauss J."/>
            <person name="Sibley C."/>
            <person name="White A."/>
            <person name="Ambrose C.E."/>
            <person name="Allen-Vercoe E."/>
            <person name="Walker B."/>
            <person name="Young S.K."/>
            <person name="Zeng Q."/>
            <person name="Gargeya S."/>
            <person name="Fitzgerald M."/>
            <person name="Haas B."/>
            <person name="Abouelleil A."/>
            <person name="Alvarado L."/>
            <person name="Arachchi H.M."/>
            <person name="Berlin A.M."/>
            <person name="Chapman S.B."/>
            <person name="Goldberg J."/>
            <person name="Griggs A."/>
            <person name="Gujja S."/>
            <person name="Hansen M."/>
            <person name="Howarth C."/>
            <person name="Imamovic A."/>
            <person name="Larimer J."/>
            <person name="McCowan C."/>
            <person name="Montmayeur A."/>
            <person name="Murphy C."/>
            <person name="Neiman D."/>
            <person name="Pearson M."/>
            <person name="Priest M."/>
            <person name="Roberts A."/>
            <person name="Saif S."/>
            <person name="Shea T."/>
            <person name="Sisk P."/>
            <person name="Sykes S."/>
            <person name="Wortman J."/>
            <person name="Nusbaum C."/>
            <person name="Birren B."/>
        </authorList>
    </citation>
    <scope>NUCLEOTIDE SEQUENCE [LARGE SCALE GENOMIC DNA]</scope>
    <source>
        <strain evidence="2 3">D10</strain>
    </source>
</reference>
<name>K1HH04_9FUSO</name>
<evidence type="ECO:0000313" key="3">
    <source>
        <dbReference type="Proteomes" id="UP000005809"/>
    </source>
</evidence>
<dbReference type="InterPro" id="IPR011050">
    <property type="entry name" value="Pectin_lyase_fold/virulence"/>
</dbReference>
<dbReference type="InterPro" id="IPR008638">
    <property type="entry name" value="FhaB/CdiA-like_TPS"/>
</dbReference>
<sequence>MRNKILKRVITVIFLLLHTLEIFGANLVVDPNSTYNTKVDESRNGVPIVNISTPNDRGVSINEFKEYNVDEKGQILNNADNVGRSYLGGLINANPNLAPNQAANLIILQVNGSNRSQIEGYLEALSRQKVDVILANENGLYINNSGTINIKNFTATTGKLNLKDGDFVGIDVEKGNVLIGPKGFNGNNTDYVDIIAKTLELRGNIVANNLNIKTGSNDKNSSNTLAIDASELGGMYAGVIKIVSTDKGVGVNSDSFIVSKDKKLEITADGQIKINKVQAKGIDIKGKEYVQKDLTYSDGDISIKA</sequence>
<dbReference type="AlphaFoldDB" id="K1HH04"/>
<dbReference type="RefSeq" id="WP_005965445.1">
    <property type="nucleotide sequence ID" value="NZ_JH815341.1"/>
</dbReference>
<protein>
    <submittedName>
        <fullName evidence="2">Filamentous hemagglutinin family domain-containing protein</fullName>
    </submittedName>
</protein>